<evidence type="ECO:0000256" key="1">
    <source>
        <dbReference type="SAM" id="SignalP"/>
    </source>
</evidence>
<organism evidence="2 3">
    <name type="scientific">Roseimaritima multifibrata</name>
    <dbReference type="NCBI Taxonomy" id="1930274"/>
    <lineage>
        <taxon>Bacteria</taxon>
        <taxon>Pseudomonadati</taxon>
        <taxon>Planctomycetota</taxon>
        <taxon>Planctomycetia</taxon>
        <taxon>Pirellulales</taxon>
        <taxon>Pirellulaceae</taxon>
        <taxon>Roseimaritima</taxon>
    </lineage>
</organism>
<keyword evidence="3" id="KW-1185">Reference proteome</keyword>
<reference evidence="2 3" key="1">
    <citation type="submission" date="2019-02" db="EMBL/GenBank/DDBJ databases">
        <title>Deep-cultivation of Planctomycetes and their phenomic and genomic characterization uncovers novel biology.</title>
        <authorList>
            <person name="Wiegand S."/>
            <person name="Jogler M."/>
            <person name="Boedeker C."/>
            <person name="Pinto D."/>
            <person name="Vollmers J."/>
            <person name="Rivas-Marin E."/>
            <person name="Kohn T."/>
            <person name="Peeters S.H."/>
            <person name="Heuer A."/>
            <person name="Rast P."/>
            <person name="Oberbeckmann S."/>
            <person name="Bunk B."/>
            <person name="Jeske O."/>
            <person name="Meyerdierks A."/>
            <person name="Storesund J.E."/>
            <person name="Kallscheuer N."/>
            <person name="Luecker S."/>
            <person name="Lage O.M."/>
            <person name="Pohl T."/>
            <person name="Merkel B.J."/>
            <person name="Hornburger P."/>
            <person name="Mueller R.-W."/>
            <person name="Bruemmer F."/>
            <person name="Labrenz M."/>
            <person name="Spormann A.M."/>
            <person name="Op den Camp H."/>
            <person name="Overmann J."/>
            <person name="Amann R."/>
            <person name="Jetten M.S.M."/>
            <person name="Mascher T."/>
            <person name="Medema M.H."/>
            <person name="Devos D.P."/>
            <person name="Kaster A.-K."/>
            <person name="Ovreas L."/>
            <person name="Rohde M."/>
            <person name="Galperin M.Y."/>
            <person name="Jogler C."/>
        </authorList>
    </citation>
    <scope>NUCLEOTIDE SEQUENCE [LARGE SCALE GENOMIC DNA]</scope>
    <source>
        <strain evidence="2 3">FF011L</strain>
    </source>
</reference>
<protein>
    <submittedName>
        <fullName evidence="2">Uncharacterized protein</fullName>
    </submittedName>
</protein>
<feature type="chain" id="PRO_5022009630" evidence="1">
    <location>
        <begin position="22"/>
        <end position="314"/>
    </location>
</feature>
<gene>
    <name evidence="2" type="ORF">FF011L_27770</name>
</gene>
<feature type="signal peptide" evidence="1">
    <location>
        <begin position="1"/>
        <end position="21"/>
    </location>
</feature>
<keyword evidence="1" id="KW-0732">Signal</keyword>
<evidence type="ECO:0000313" key="2">
    <source>
        <dbReference type="EMBL" id="QDS94000.1"/>
    </source>
</evidence>
<dbReference type="AlphaFoldDB" id="A0A517MGI4"/>
<dbReference type="EMBL" id="CP036262">
    <property type="protein sequence ID" value="QDS94000.1"/>
    <property type="molecule type" value="Genomic_DNA"/>
</dbReference>
<proteinExistence type="predicted"/>
<dbReference type="Proteomes" id="UP000320672">
    <property type="component" value="Chromosome"/>
</dbReference>
<dbReference type="OrthoDB" id="239472at2"/>
<evidence type="ECO:0000313" key="3">
    <source>
        <dbReference type="Proteomes" id="UP000320672"/>
    </source>
</evidence>
<dbReference type="RefSeq" id="WP_145352069.1">
    <property type="nucleotide sequence ID" value="NZ_CP036262.1"/>
</dbReference>
<sequence length="314" mass="34610" precursor="true">MNRIPFVAGCMLLLSAGSLHAEAMLDLSFENAKDAKHFDQTGAGVRLGSIGDRGCLIVDKAKSEQAFKPIAVKPLTKYKLTLRASVVDSDTIESNDRIADFIEQNGGRGFAECKLNFLDDAGEKTTFLMYGKIKVATPGVNIVSKEFHDYVFVFYSPPGASLLELRIAPRGRDVHVDHLTLEAEQEEGTVNCNPDFRYGSFHAGEWSDGQLYVRPDAQTVMKFGYGGHSSFFAVDDKARYSFECKGVGYHTSSGKVTVAFFDEVGNELGYTHLFWDRDMEKVATKTGIQPLPGAKLAMLKPSRVIVEKVLVTKD</sequence>
<accession>A0A517MGI4</accession>
<dbReference type="KEGG" id="rml:FF011L_27770"/>
<name>A0A517MGI4_9BACT</name>